<dbReference type="GeneID" id="81421442"/>
<gene>
    <name evidence="1" type="ORF">N7482_000141</name>
</gene>
<dbReference type="Proteomes" id="UP001149163">
    <property type="component" value="Unassembled WGS sequence"/>
</dbReference>
<reference evidence="1" key="1">
    <citation type="submission" date="2022-11" db="EMBL/GenBank/DDBJ databases">
        <authorList>
            <person name="Petersen C."/>
        </authorList>
    </citation>
    <scope>NUCLEOTIDE SEQUENCE</scope>
    <source>
        <strain evidence="1">IBT 26290</strain>
    </source>
</reference>
<comment type="caution">
    <text evidence="1">The sequence shown here is derived from an EMBL/GenBank/DDBJ whole genome shotgun (WGS) entry which is preliminary data.</text>
</comment>
<reference evidence="1" key="2">
    <citation type="journal article" date="2023" name="IMA Fungus">
        <title>Comparative genomic study of the Penicillium genus elucidates a diverse pangenome and 15 lateral gene transfer events.</title>
        <authorList>
            <person name="Petersen C."/>
            <person name="Sorensen T."/>
            <person name="Nielsen M.R."/>
            <person name="Sondergaard T.E."/>
            <person name="Sorensen J.L."/>
            <person name="Fitzpatrick D.A."/>
            <person name="Frisvad J.C."/>
            <person name="Nielsen K.L."/>
        </authorList>
    </citation>
    <scope>NUCLEOTIDE SEQUENCE</scope>
    <source>
        <strain evidence="1">IBT 26290</strain>
    </source>
</reference>
<sequence length="85" mass="9196">MRPRIRGLLRDCSWTAPAVLLDLGSPGNSARTLEATGLGAASGPLRMVHCHVVAPISLILLVFHIPPLDEERATYLNIEQPPNDC</sequence>
<dbReference type="AlphaFoldDB" id="A0A9W9IB06"/>
<dbReference type="RefSeq" id="XP_056545872.1">
    <property type="nucleotide sequence ID" value="XM_056682266.1"/>
</dbReference>
<evidence type="ECO:0000313" key="2">
    <source>
        <dbReference type="Proteomes" id="UP001149163"/>
    </source>
</evidence>
<evidence type="ECO:0000313" key="1">
    <source>
        <dbReference type="EMBL" id="KAJ5174264.1"/>
    </source>
</evidence>
<proteinExistence type="predicted"/>
<keyword evidence="2" id="KW-1185">Reference proteome</keyword>
<protein>
    <submittedName>
        <fullName evidence="1">Uncharacterized protein</fullName>
    </submittedName>
</protein>
<name>A0A9W9IB06_9EURO</name>
<dbReference type="EMBL" id="JAPQKN010000001">
    <property type="protein sequence ID" value="KAJ5174264.1"/>
    <property type="molecule type" value="Genomic_DNA"/>
</dbReference>
<accession>A0A9W9IB06</accession>
<organism evidence="1 2">
    <name type="scientific">Penicillium canariense</name>
    <dbReference type="NCBI Taxonomy" id="189055"/>
    <lineage>
        <taxon>Eukaryota</taxon>
        <taxon>Fungi</taxon>
        <taxon>Dikarya</taxon>
        <taxon>Ascomycota</taxon>
        <taxon>Pezizomycotina</taxon>
        <taxon>Eurotiomycetes</taxon>
        <taxon>Eurotiomycetidae</taxon>
        <taxon>Eurotiales</taxon>
        <taxon>Aspergillaceae</taxon>
        <taxon>Penicillium</taxon>
    </lineage>
</organism>